<evidence type="ECO:0000313" key="5">
    <source>
        <dbReference type="Proteomes" id="UP000017559"/>
    </source>
</evidence>
<dbReference type="Pfam" id="PF24181">
    <property type="entry name" value="TPR_TTI1_C"/>
    <property type="match status" value="1"/>
</dbReference>
<protein>
    <submittedName>
        <fullName evidence="4">Heat repeat protein</fullName>
    </submittedName>
</protein>
<proteinExistence type="predicted"/>
<dbReference type="Proteomes" id="UP000017559">
    <property type="component" value="Unassembled WGS sequence"/>
</dbReference>
<gene>
    <name evidence="4" type="ORF">Moror_16406</name>
</gene>
<dbReference type="InterPro" id="IPR049362">
    <property type="entry name" value="TTI1_rpt"/>
</dbReference>
<accession>V2XEG6</accession>
<evidence type="ECO:0000256" key="1">
    <source>
        <dbReference type="SAM" id="MobiDB-lite"/>
    </source>
</evidence>
<feature type="region of interest" description="Disordered" evidence="1">
    <location>
        <begin position="861"/>
        <end position="910"/>
    </location>
</feature>
<evidence type="ECO:0000259" key="2">
    <source>
        <dbReference type="Pfam" id="PF24173"/>
    </source>
</evidence>
<sequence length="1139" mass="125756">MDDQSKVIFNKLKPICVPLLGSSQLNPSNIPLVLQLLTELIDNLRDIRSSGHTLSISLVSYIFYPLQSILRRNPSPAIPDQVLEKIFVGLSIICEDWWWNCDLEIWEQLFMLSGSVVGGLEAKGKGKDRDEETKAAAAQCLLTLLRSRGDDDGSFTPTQAQKRLQIFKDHSNTPKFIPILGQTLNSVLETAESRNLSLQKLSLDLAFTIIHVYLPDSLVVTVLPGVASTMCKLALGTARGKGWAKGDIVAQSLLVMQEAIVIAIGDDVCIRDGALVAVNDLEDLTKLVSENQPQKQSDGRPFGTTRTPSWLRATSSQLHMAIKTLSPLVKHPTSSALVALANFSTVVLGATPRTLEQTQSLLLSFLLSLYNSDLESVSSAASQSLFSLFSTGSEVQYSLLHTLLRSTRDNLVALPILLPSHADTKVEHIAGVIDSVCRLAIAGEEVGHAGLRSISSEIGKLLGPSGGIEKWGWGLLSVLEFVDPIVTVTRTSTAQLMLENNSSAGSEWVPFPQATLRNVSNTSTYDALVKMFRSLGRAAGDVALFSVEWFASVGQSGKHSRAVAGLWCACRLLEGVANIDLTSEASLQAQILPTTKRLEKFARGLAKSLAQLWDSVDDDLSGEPEKRGDDEEHTSANLVQHITGVVPLHETLQITNSTPPPQKQRKVSQSMLHKAFTLQLLSVTAGILQSRFVHLLIYTLYPILHSLISPISFLSTTGLAALNYVTHCTSYASPGNLLLSNFDYVLDSISRRLTRRWLDIDATKVLVVMIHLVGNDIVERAGDVVEECFDRLDEYHGYDAIVEGIVEVLHEVIKVIEVEGEAMRVDDEGHKPLLKPWQADKEKLEEFFVWFPERTKPLFEEDNTNYGPAPRKAWGEGEDKGKGKDAGNDEDVEMSGAQADHDEKPPPTPAQALTKQIVTRSMYFLTHRSAVIRARILTLLSASVPVLPEDVLMPAIHSAWPFILNRLTDTETFVVSTAAYLVETLTIHRGSYMYRRIWDDVWPRFYGMLLKLQEADGFNALSRRGPGAVGTESTYTHSHRLYRSLLRTMTAAVKGVDPQDSSNWQVIISFRRFLHSKASEELQQCARDLYIAAALKNADAVWLALYSTFGQVDGSTRFLYQPTWDIVGNVELIFKELED</sequence>
<dbReference type="AlphaFoldDB" id="V2XEG6"/>
<dbReference type="PANTHER" id="PTHR18460:SF3">
    <property type="entry name" value="TELO2-INTERACTING PROTEIN 1 HOMOLOG"/>
    <property type="match status" value="1"/>
</dbReference>
<dbReference type="OrthoDB" id="49511at2759"/>
<dbReference type="InterPro" id="IPR016024">
    <property type="entry name" value="ARM-type_fold"/>
</dbReference>
<dbReference type="KEGG" id="mrr:Moror_16406"/>
<organism evidence="4 5">
    <name type="scientific">Moniliophthora roreri (strain MCA 2997)</name>
    <name type="common">Cocoa frosty pod rot fungus</name>
    <name type="synonym">Crinipellis roreri</name>
    <dbReference type="NCBI Taxonomy" id="1381753"/>
    <lineage>
        <taxon>Eukaryota</taxon>
        <taxon>Fungi</taxon>
        <taxon>Dikarya</taxon>
        <taxon>Basidiomycota</taxon>
        <taxon>Agaricomycotina</taxon>
        <taxon>Agaricomycetes</taxon>
        <taxon>Agaricomycetidae</taxon>
        <taxon>Agaricales</taxon>
        <taxon>Marasmiineae</taxon>
        <taxon>Marasmiaceae</taxon>
        <taxon>Moniliophthora</taxon>
    </lineage>
</organism>
<dbReference type="InterPro" id="IPR057567">
    <property type="entry name" value="TPR_TTI1_C"/>
</dbReference>
<dbReference type="EMBL" id="AWSO01000395">
    <property type="protein sequence ID" value="ESK90905.1"/>
    <property type="molecule type" value="Genomic_DNA"/>
</dbReference>
<dbReference type="GO" id="GO:0005737">
    <property type="term" value="C:cytoplasm"/>
    <property type="evidence" value="ECO:0007669"/>
    <property type="project" value="TreeGrafter"/>
</dbReference>
<dbReference type="PANTHER" id="PTHR18460">
    <property type="entry name" value="TEL2 INTERACTING PROTEIN 1 TTI1 FAMILY MEMBER"/>
    <property type="match status" value="1"/>
</dbReference>
<dbReference type="Pfam" id="PF21547">
    <property type="entry name" value="TTI1"/>
    <property type="match status" value="1"/>
</dbReference>
<feature type="domain" description="TTI1 C-terminal TPR" evidence="3">
    <location>
        <begin position="808"/>
        <end position="1102"/>
    </location>
</feature>
<evidence type="ECO:0000313" key="4">
    <source>
        <dbReference type="EMBL" id="ESK90905.1"/>
    </source>
</evidence>
<dbReference type="STRING" id="1381753.V2XEG6"/>
<dbReference type="Pfam" id="PF24173">
    <property type="entry name" value="TPR_TTI1_N"/>
    <property type="match status" value="1"/>
</dbReference>
<dbReference type="InterPro" id="IPR052587">
    <property type="entry name" value="TELO2-interacting_protein_1"/>
</dbReference>
<feature type="domain" description="TTI1 N-terminal TPR" evidence="2">
    <location>
        <begin position="9"/>
        <end position="372"/>
    </location>
</feature>
<dbReference type="HOGENOM" id="CLU_004955_0_0_1"/>
<comment type="caution">
    <text evidence="4">The sequence shown here is derived from an EMBL/GenBank/DDBJ whole genome shotgun (WGS) entry which is preliminary data.</text>
</comment>
<dbReference type="SUPFAM" id="SSF48371">
    <property type="entry name" value="ARM repeat"/>
    <property type="match status" value="1"/>
</dbReference>
<name>V2XEG6_MONRO</name>
<reference evidence="4 5" key="1">
    <citation type="journal article" date="2014" name="BMC Genomics">
        <title>Genome and secretome analysis of the hemibiotrophic fungal pathogen, Moniliophthora roreri, which causes frosty pod rot disease of cacao: mechanisms of the biotrophic and necrotrophic phases.</title>
        <authorList>
            <person name="Meinhardt L.W."/>
            <person name="Costa G.G.L."/>
            <person name="Thomazella D.P.T."/>
            <person name="Teixeira P.J.P.L."/>
            <person name="Carazzolle M.F."/>
            <person name="Schuster S.C."/>
            <person name="Carlson J.E."/>
            <person name="Guiltinan M.J."/>
            <person name="Mieczkowski P."/>
            <person name="Farmer A."/>
            <person name="Ramaraj T."/>
            <person name="Crozier J."/>
            <person name="Davis R.E."/>
            <person name="Shao J."/>
            <person name="Melnick R.L."/>
            <person name="Pereira G.A.G."/>
            <person name="Bailey B.A."/>
        </authorList>
    </citation>
    <scope>NUCLEOTIDE SEQUENCE [LARGE SCALE GENOMIC DNA]</scope>
    <source>
        <strain evidence="4 5">MCA 2997</strain>
    </source>
</reference>
<feature type="compositionally biased region" description="Basic and acidic residues" evidence="1">
    <location>
        <begin position="873"/>
        <end position="887"/>
    </location>
</feature>
<evidence type="ECO:0000259" key="3">
    <source>
        <dbReference type="Pfam" id="PF24181"/>
    </source>
</evidence>
<dbReference type="InterPro" id="IPR057566">
    <property type="entry name" value="TPR_TTI1_N"/>
</dbReference>
<keyword evidence="5" id="KW-1185">Reference proteome</keyword>